<dbReference type="AlphaFoldDB" id="A0A848KZF4"/>
<comment type="caution">
    <text evidence="1">The sequence shown here is derived from an EMBL/GenBank/DDBJ whole genome shotgun (WGS) entry which is preliminary data.</text>
</comment>
<sequence>MTPLRSSILLDHDATSVWQVIRDVPNISRWFPGMVSSTGDQRRRTVVLSDGSALIEEIVTLDDGLRRMQYRAVDGDLPIDDHLGTVDVFEIDAARTLVAYSTEIEPPELADAFHTAIEEAVQNLPKYLST</sequence>
<dbReference type="Pfam" id="PF10604">
    <property type="entry name" value="Polyketide_cyc2"/>
    <property type="match status" value="1"/>
</dbReference>
<accession>A0A848KZF4</accession>
<evidence type="ECO:0000313" key="2">
    <source>
        <dbReference type="Proteomes" id="UP000550729"/>
    </source>
</evidence>
<dbReference type="EMBL" id="JABBNB010000030">
    <property type="protein sequence ID" value="NMO04100.1"/>
    <property type="molecule type" value="Genomic_DNA"/>
</dbReference>
<evidence type="ECO:0000313" key="1">
    <source>
        <dbReference type="EMBL" id="NMO04100.1"/>
    </source>
</evidence>
<dbReference type="RefSeq" id="WP_170196600.1">
    <property type="nucleotide sequence ID" value="NZ_JABBNB010000030.1"/>
</dbReference>
<name>A0A848KZF4_9ACTN</name>
<dbReference type="InterPro" id="IPR023393">
    <property type="entry name" value="START-like_dom_sf"/>
</dbReference>
<organism evidence="1 2">
    <name type="scientific">Gordonia asplenii</name>
    <dbReference type="NCBI Taxonomy" id="2725283"/>
    <lineage>
        <taxon>Bacteria</taxon>
        <taxon>Bacillati</taxon>
        <taxon>Actinomycetota</taxon>
        <taxon>Actinomycetes</taxon>
        <taxon>Mycobacteriales</taxon>
        <taxon>Gordoniaceae</taxon>
        <taxon>Gordonia</taxon>
    </lineage>
</organism>
<dbReference type="Gene3D" id="3.30.530.20">
    <property type="match status" value="1"/>
</dbReference>
<dbReference type="SUPFAM" id="SSF55961">
    <property type="entry name" value="Bet v1-like"/>
    <property type="match status" value="1"/>
</dbReference>
<gene>
    <name evidence="1" type="ORF">HH308_23060</name>
</gene>
<dbReference type="Proteomes" id="UP000550729">
    <property type="component" value="Unassembled WGS sequence"/>
</dbReference>
<dbReference type="CDD" id="cd07821">
    <property type="entry name" value="PYR_PYL_RCAR_like"/>
    <property type="match status" value="1"/>
</dbReference>
<keyword evidence="2" id="KW-1185">Reference proteome</keyword>
<reference evidence="1 2" key="1">
    <citation type="submission" date="2020-04" db="EMBL/GenBank/DDBJ databases">
        <title>Gordonia sp. nov. TBRC 11910.</title>
        <authorList>
            <person name="Suriyachadkun C."/>
        </authorList>
    </citation>
    <scope>NUCLEOTIDE SEQUENCE [LARGE SCALE GENOMIC DNA]</scope>
    <source>
        <strain evidence="1 2">TBRC 11910</strain>
    </source>
</reference>
<proteinExistence type="predicted"/>
<dbReference type="InterPro" id="IPR019587">
    <property type="entry name" value="Polyketide_cyclase/dehydratase"/>
</dbReference>
<protein>
    <submittedName>
        <fullName evidence="1">SRPBCC family protein</fullName>
    </submittedName>
</protein>